<evidence type="ECO:0000256" key="2">
    <source>
        <dbReference type="ARBA" id="ARBA00022723"/>
    </source>
</evidence>
<dbReference type="PANTHER" id="PTHR12629">
    <property type="entry name" value="DIPHOSPHOINOSITOL POLYPHOSPHATE PHOSPHOHYDROLASE"/>
    <property type="match status" value="1"/>
</dbReference>
<keyword evidence="7" id="KW-1185">Reference proteome</keyword>
<accession>A0ABY6CAC9</accession>
<dbReference type="InterPro" id="IPR000086">
    <property type="entry name" value="NUDIX_hydrolase_dom"/>
</dbReference>
<feature type="domain" description="Nudix hydrolase" evidence="5">
    <location>
        <begin position="19"/>
        <end position="144"/>
    </location>
</feature>
<proteinExistence type="predicted"/>
<dbReference type="CDD" id="cd04666">
    <property type="entry name" value="NUDIX_DIPP2_like_Nudt4"/>
    <property type="match status" value="1"/>
</dbReference>
<evidence type="ECO:0000256" key="4">
    <source>
        <dbReference type="ARBA" id="ARBA00022842"/>
    </source>
</evidence>
<dbReference type="Gene3D" id="3.90.79.10">
    <property type="entry name" value="Nucleoside Triphosphate Pyrophosphohydrolase"/>
    <property type="match status" value="1"/>
</dbReference>
<dbReference type="PROSITE" id="PS51462">
    <property type="entry name" value="NUDIX"/>
    <property type="match status" value="1"/>
</dbReference>
<evidence type="ECO:0000313" key="7">
    <source>
        <dbReference type="Proteomes" id="UP001061862"/>
    </source>
</evidence>
<dbReference type="EMBL" id="CP104965">
    <property type="protein sequence ID" value="UXN68783.1"/>
    <property type="molecule type" value="Genomic_DNA"/>
</dbReference>
<dbReference type="InterPro" id="IPR015797">
    <property type="entry name" value="NUDIX_hydrolase-like_dom_sf"/>
</dbReference>
<evidence type="ECO:0000313" key="6">
    <source>
        <dbReference type="EMBL" id="UXN68783.1"/>
    </source>
</evidence>
<organism evidence="6 7">
    <name type="scientific">Devosia neptuniae</name>
    <dbReference type="NCBI Taxonomy" id="191302"/>
    <lineage>
        <taxon>Bacteria</taxon>
        <taxon>Pseudomonadati</taxon>
        <taxon>Pseudomonadota</taxon>
        <taxon>Alphaproteobacteria</taxon>
        <taxon>Hyphomicrobiales</taxon>
        <taxon>Devosiaceae</taxon>
        <taxon>Devosia</taxon>
    </lineage>
</organism>
<dbReference type="PANTHER" id="PTHR12629:SF0">
    <property type="entry name" value="DIPHOSPHOINOSITOL-POLYPHOSPHATE DIPHOSPHATASE"/>
    <property type="match status" value="1"/>
</dbReference>
<keyword evidence="2" id="KW-0479">Metal-binding</keyword>
<gene>
    <name evidence="6" type="ORF">N8A98_16230</name>
</gene>
<dbReference type="Pfam" id="PF00293">
    <property type="entry name" value="NUDIX"/>
    <property type="match status" value="1"/>
</dbReference>
<reference evidence="6 7" key="1">
    <citation type="submission" date="2022-09" db="EMBL/GenBank/DDBJ databases">
        <title>Interaction between co-microsymbionts with complementary sets of symbiotic genes in legume-rhizobium systems.</title>
        <authorList>
            <person name="Safronova V."/>
            <person name="Sazanova A."/>
            <person name="Afonin A."/>
            <person name="Chirak E."/>
        </authorList>
    </citation>
    <scope>NUCLEOTIDE SEQUENCE [LARGE SCALE GENOMIC DNA]</scope>
    <source>
        <strain evidence="6 7">A18/4-1</strain>
    </source>
</reference>
<comment type="cofactor">
    <cofactor evidence="1">
        <name>Mg(2+)</name>
        <dbReference type="ChEBI" id="CHEBI:18420"/>
    </cofactor>
</comment>
<dbReference type="InterPro" id="IPR047198">
    <property type="entry name" value="DDP-like_NUDIX"/>
</dbReference>
<protein>
    <submittedName>
        <fullName evidence="6">NUDIX hydrolase</fullName>
    </submittedName>
</protein>
<dbReference type="RefSeq" id="WP_262166803.1">
    <property type="nucleotide sequence ID" value="NZ_CP104965.1"/>
</dbReference>
<name>A0ABY6CAC9_9HYPH</name>
<dbReference type="SUPFAM" id="SSF55811">
    <property type="entry name" value="Nudix"/>
    <property type="match status" value="1"/>
</dbReference>
<evidence type="ECO:0000256" key="3">
    <source>
        <dbReference type="ARBA" id="ARBA00022801"/>
    </source>
</evidence>
<keyword evidence="3 6" id="KW-0378">Hydrolase</keyword>
<evidence type="ECO:0000259" key="5">
    <source>
        <dbReference type="PROSITE" id="PS51462"/>
    </source>
</evidence>
<dbReference type="Proteomes" id="UP001061862">
    <property type="component" value="Chromosome"/>
</dbReference>
<evidence type="ECO:0000256" key="1">
    <source>
        <dbReference type="ARBA" id="ARBA00001946"/>
    </source>
</evidence>
<dbReference type="GO" id="GO:0016787">
    <property type="term" value="F:hydrolase activity"/>
    <property type="evidence" value="ECO:0007669"/>
    <property type="project" value="UniProtKB-KW"/>
</dbReference>
<keyword evidence="4" id="KW-0460">Magnesium</keyword>
<sequence>MLREFFNLWNPRVDSAPGLRQSGAVPYVVRDGRVVFLLVTSRRTGRWIFPKGSISQGMTPWDSAAKEAFEEAGVTGVVGTEPLGSYRLSDKGQLVDVDLYPLLVEDQLDSWDEMEQRRRHWVLLGEAKRLLRDRALTRVADRLYHRLMTELTNQ</sequence>